<dbReference type="Gene3D" id="1.10.238.10">
    <property type="entry name" value="EF-hand"/>
    <property type="match status" value="1"/>
</dbReference>
<proteinExistence type="predicted"/>
<evidence type="ECO:0000256" key="2">
    <source>
        <dbReference type="ARBA" id="ARBA00022737"/>
    </source>
</evidence>
<gene>
    <name evidence="6" type="primary">LOC102384368</name>
</gene>
<sequence>MSEDTHSSTAVSMHHHGCTLKSALEGIVNLYHQYSAREGKDDFLSQKDLSEFLKCQAPTFLAACDRDRPGYIKMLFKDTDMNNDRKLSFEEFTKILAKLAYDTHCIHHGLDRCRHGKD</sequence>
<dbReference type="GO" id="GO:0048306">
    <property type="term" value="F:calcium-dependent protein binding"/>
    <property type="evidence" value="ECO:0007669"/>
    <property type="project" value="TreeGrafter"/>
</dbReference>
<dbReference type="GO" id="GO:0005737">
    <property type="term" value="C:cytoplasm"/>
    <property type="evidence" value="ECO:0007669"/>
    <property type="project" value="TreeGrafter"/>
</dbReference>
<name>A0A1U7SFS2_ALLSI</name>
<dbReference type="GO" id="GO:0043542">
    <property type="term" value="P:endothelial cell migration"/>
    <property type="evidence" value="ECO:0007669"/>
    <property type="project" value="TreeGrafter"/>
</dbReference>
<dbReference type="GO" id="GO:0070062">
    <property type="term" value="C:extracellular exosome"/>
    <property type="evidence" value="ECO:0007669"/>
    <property type="project" value="TreeGrafter"/>
</dbReference>
<dbReference type="RefSeq" id="XP_006031035.1">
    <property type="nucleotide sequence ID" value="XM_006030973.2"/>
</dbReference>
<reference evidence="6" key="1">
    <citation type="submission" date="2025-08" db="UniProtKB">
        <authorList>
            <consortium name="RefSeq"/>
        </authorList>
    </citation>
    <scope>IDENTIFICATION</scope>
</reference>
<dbReference type="GO" id="GO:0005509">
    <property type="term" value="F:calcium ion binding"/>
    <property type="evidence" value="ECO:0007669"/>
    <property type="project" value="InterPro"/>
</dbReference>
<dbReference type="InterPro" id="IPR002048">
    <property type="entry name" value="EF_hand_dom"/>
</dbReference>
<dbReference type="OrthoDB" id="26525at2759"/>
<keyword evidence="3" id="KW-0106">Calcium</keyword>
<evidence type="ECO:0000313" key="5">
    <source>
        <dbReference type="Proteomes" id="UP000189705"/>
    </source>
</evidence>
<dbReference type="Pfam" id="PF01023">
    <property type="entry name" value="S_100"/>
    <property type="match status" value="1"/>
</dbReference>
<dbReference type="SMART" id="SM01394">
    <property type="entry name" value="S_100"/>
    <property type="match status" value="1"/>
</dbReference>
<dbReference type="InParanoid" id="A0A1U7SFS2"/>
<dbReference type="AlphaFoldDB" id="A0A1U7SFS2"/>
<evidence type="ECO:0000313" key="6">
    <source>
        <dbReference type="RefSeq" id="XP_006031035.1"/>
    </source>
</evidence>
<keyword evidence="1" id="KW-0479">Metal-binding</keyword>
<dbReference type="Proteomes" id="UP000189705">
    <property type="component" value="Unplaced"/>
</dbReference>
<dbReference type="PROSITE" id="PS50222">
    <property type="entry name" value="EF_HAND_2"/>
    <property type="match status" value="1"/>
</dbReference>
<dbReference type="SUPFAM" id="SSF47473">
    <property type="entry name" value="EF-hand"/>
    <property type="match status" value="1"/>
</dbReference>
<evidence type="ECO:0000256" key="3">
    <source>
        <dbReference type="ARBA" id="ARBA00022837"/>
    </source>
</evidence>
<dbReference type="PROSITE" id="PS00018">
    <property type="entry name" value="EF_HAND_1"/>
    <property type="match status" value="1"/>
</dbReference>
<evidence type="ECO:0000256" key="1">
    <source>
        <dbReference type="ARBA" id="ARBA00022723"/>
    </source>
</evidence>
<accession>A0A1U7SFS2</accession>
<dbReference type="STRING" id="38654.A0A1U7SFS2"/>
<evidence type="ECO:0000259" key="4">
    <source>
        <dbReference type="PROSITE" id="PS50222"/>
    </source>
</evidence>
<protein>
    <submittedName>
        <fullName evidence="6">Protein S100-A7-like</fullName>
    </submittedName>
</protein>
<dbReference type="PANTHER" id="PTHR11639:SF77">
    <property type="entry name" value="PROTEIN S100-A12"/>
    <property type="match status" value="1"/>
</dbReference>
<feature type="domain" description="EF-hand" evidence="4">
    <location>
        <begin position="67"/>
        <end position="102"/>
    </location>
</feature>
<keyword evidence="5" id="KW-1185">Reference proteome</keyword>
<dbReference type="KEGG" id="asn:102384368"/>
<dbReference type="InterPro" id="IPR013787">
    <property type="entry name" value="S100_Ca-bd_sub"/>
</dbReference>
<dbReference type="InterPro" id="IPR018247">
    <property type="entry name" value="EF_Hand_1_Ca_BS"/>
</dbReference>
<dbReference type="InterPro" id="IPR011992">
    <property type="entry name" value="EF-hand-dom_pair"/>
</dbReference>
<organism evidence="5 6">
    <name type="scientific">Alligator sinensis</name>
    <name type="common">Chinese alligator</name>
    <dbReference type="NCBI Taxonomy" id="38654"/>
    <lineage>
        <taxon>Eukaryota</taxon>
        <taxon>Metazoa</taxon>
        <taxon>Chordata</taxon>
        <taxon>Craniata</taxon>
        <taxon>Vertebrata</taxon>
        <taxon>Euteleostomi</taxon>
        <taxon>Archelosauria</taxon>
        <taxon>Archosauria</taxon>
        <taxon>Crocodylia</taxon>
        <taxon>Alligatoridae</taxon>
        <taxon>Alligatorinae</taxon>
        <taxon>Alligator</taxon>
    </lineage>
</organism>
<dbReference type="eggNOG" id="ENOG502SXYF">
    <property type="taxonomic scope" value="Eukaryota"/>
</dbReference>
<dbReference type="GeneID" id="102384368"/>
<keyword evidence="2" id="KW-0677">Repeat</keyword>
<dbReference type="PANTHER" id="PTHR11639">
    <property type="entry name" value="S100 CALCIUM-BINDING PROTEIN"/>
    <property type="match status" value="1"/>
</dbReference>